<protein>
    <submittedName>
        <fullName evidence="7">Phosphonate ABC transporter substrate-binding protein</fullName>
    </submittedName>
</protein>
<dbReference type="PROSITE" id="PS51257">
    <property type="entry name" value="PROKAR_LIPOPROTEIN"/>
    <property type="match status" value="1"/>
</dbReference>
<keyword evidence="4" id="KW-0449">Lipoprotein</keyword>
<evidence type="ECO:0000313" key="7">
    <source>
        <dbReference type="EMBL" id="OZM58192.1"/>
    </source>
</evidence>
<dbReference type="NCBIfam" id="TIGR01098">
    <property type="entry name" value="3A0109s03R"/>
    <property type="match status" value="1"/>
</dbReference>
<dbReference type="InterPro" id="IPR005770">
    <property type="entry name" value="PhnD"/>
</dbReference>
<sequence>MKKLLALLLSVVMIASLAACGGTEEQVDTIDSIGEIVMGFVPSQDAAEIASTVEPLRAELEKQLGVPVKAEVVTDYNALSEGLKSKKIDIGFLPPFGYVKAEERANITVILKAVRFGASSYRAQYNVPADSDIQSIEDLVNTSGLVWAYGDNSSTSGFLFPANQLMSMGVENLDDHFTQTTAGGHDNAIVALLTGTADFATTYEDARTRVEEDYPDVMDKVRVIGYSDPIPNDGIVVREGLSDELIASIKTAFLSFNDNEEMVQVLKDVYNWTGIAEASPADYDIVRETYKIFKDSINE</sequence>
<evidence type="ECO:0000256" key="1">
    <source>
        <dbReference type="ARBA" id="ARBA00007162"/>
    </source>
</evidence>
<evidence type="ECO:0000256" key="5">
    <source>
        <dbReference type="SAM" id="SignalP"/>
    </source>
</evidence>
<keyword evidence="3" id="KW-0564">Palmitate</keyword>
<organism evidence="7 8">
    <name type="scientific">Lottiidibacillus patelloidae</name>
    <dbReference type="NCBI Taxonomy" id="2670334"/>
    <lineage>
        <taxon>Bacteria</taxon>
        <taxon>Bacillati</taxon>
        <taxon>Bacillota</taxon>
        <taxon>Bacilli</taxon>
        <taxon>Bacillales</taxon>
        <taxon>Bacillaceae</taxon>
        <taxon>Lottiidibacillus</taxon>
    </lineage>
</organism>
<gene>
    <name evidence="7" type="ORF">CIB95_01045</name>
</gene>
<evidence type="ECO:0000256" key="2">
    <source>
        <dbReference type="ARBA" id="ARBA00022729"/>
    </source>
</evidence>
<dbReference type="SMART" id="SM00062">
    <property type="entry name" value="PBPb"/>
    <property type="match status" value="1"/>
</dbReference>
<evidence type="ECO:0000313" key="8">
    <source>
        <dbReference type="Proteomes" id="UP000217083"/>
    </source>
</evidence>
<dbReference type="PANTHER" id="PTHR35841">
    <property type="entry name" value="PHOSPHONATES-BINDING PERIPLASMIC PROTEIN"/>
    <property type="match status" value="1"/>
</dbReference>
<dbReference type="Proteomes" id="UP000217083">
    <property type="component" value="Unassembled WGS sequence"/>
</dbReference>
<feature type="chain" id="PRO_5013102671" evidence="5">
    <location>
        <begin position="19"/>
        <end position="299"/>
    </location>
</feature>
<evidence type="ECO:0000256" key="4">
    <source>
        <dbReference type="ARBA" id="ARBA00023288"/>
    </source>
</evidence>
<accession>A0A263BXA1</accession>
<reference evidence="8" key="1">
    <citation type="submission" date="2017-08" db="EMBL/GenBank/DDBJ databases">
        <authorList>
            <person name="Huang Z."/>
        </authorList>
    </citation>
    <scope>NUCLEOTIDE SEQUENCE [LARGE SCALE GENOMIC DNA]</scope>
    <source>
        <strain evidence="8">SA5d-4</strain>
    </source>
</reference>
<proteinExistence type="inferred from homology"/>
<comment type="similarity">
    <text evidence="1">Belongs to the phosphate/phosphite/phosphonate binding protein family.</text>
</comment>
<keyword evidence="2 5" id="KW-0732">Signal</keyword>
<dbReference type="Pfam" id="PF12974">
    <property type="entry name" value="Phosphonate-bd"/>
    <property type="match status" value="1"/>
</dbReference>
<keyword evidence="8" id="KW-1185">Reference proteome</keyword>
<feature type="signal peptide" evidence="5">
    <location>
        <begin position="1"/>
        <end position="18"/>
    </location>
</feature>
<dbReference type="GO" id="GO:0055085">
    <property type="term" value="P:transmembrane transport"/>
    <property type="evidence" value="ECO:0007669"/>
    <property type="project" value="InterPro"/>
</dbReference>
<dbReference type="SUPFAM" id="SSF53850">
    <property type="entry name" value="Periplasmic binding protein-like II"/>
    <property type="match status" value="1"/>
</dbReference>
<comment type="caution">
    <text evidence="7">The sequence shown here is derived from an EMBL/GenBank/DDBJ whole genome shotgun (WGS) entry which is preliminary data.</text>
</comment>
<dbReference type="EMBL" id="NPIA01000001">
    <property type="protein sequence ID" value="OZM58192.1"/>
    <property type="molecule type" value="Genomic_DNA"/>
</dbReference>
<dbReference type="PANTHER" id="PTHR35841:SF1">
    <property type="entry name" value="PHOSPHONATES-BINDING PERIPLASMIC PROTEIN"/>
    <property type="match status" value="1"/>
</dbReference>
<dbReference type="RefSeq" id="WP_094920676.1">
    <property type="nucleotide sequence ID" value="NZ_NPIA01000001.1"/>
</dbReference>
<dbReference type="CDD" id="cd01071">
    <property type="entry name" value="PBP2_PhnD_like"/>
    <property type="match status" value="1"/>
</dbReference>
<feature type="domain" description="Solute-binding protein family 3/N-terminal" evidence="6">
    <location>
        <begin position="35"/>
        <end position="276"/>
    </location>
</feature>
<dbReference type="AlphaFoldDB" id="A0A263BXA1"/>
<evidence type="ECO:0000259" key="6">
    <source>
        <dbReference type="SMART" id="SM00062"/>
    </source>
</evidence>
<reference evidence="7 8" key="2">
    <citation type="submission" date="2017-09" db="EMBL/GenBank/DDBJ databases">
        <title>Bacillus patelloidae sp. nov., isolated from the intestinal tract of a marine limpet.</title>
        <authorList>
            <person name="Liu R."/>
            <person name="Dong C."/>
            <person name="Shao Z."/>
        </authorList>
    </citation>
    <scope>NUCLEOTIDE SEQUENCE [LARGE SCALE GENOMIC DNA]</scope>
    <source>
        <strain evidence="7 8">SA5d-4</strain>
    </source>
</reference>
<evidence type="ECO:0000256" key="3">
    <source>
        <dbReference type="ARBA" id="ARBA00023139"/>
    </source>
</evidence>
<dbReference type="InterPro" id="IPR001638">
    <property type="entry name" value="Solute-binding_3/MltF_N"/>
</dbReference>
<dbReference type="Gene3D" id="3.40.190.10">
    <property type="entry name" value="Periplasmic binding protein-like II"/>
    <property type="match status" value="2"/>
</dbReference>
<name>A0A263BXA1_9BACI</name>
<dbReference type="GO" id="GO:0043190">
    <property type="term" value="C:ATP-binding cassette (ABC) transporter complex"/>
    <property type="evidence" value="ECO:0007669"/>
    <property type="project" value="InterPro"/>
</dbReference>